<proteinExistence type="predicted"/>
<keyword evidence="4 5" id="KW-0472">Membrane</keyword>
<sequence length="237" mass="26333">MRGLARKTLVRHTLVAILATGLVLGFAAVHAQFSPMHRWNRAFGDASLVLIALSMAFGPLTRFLRAAVPLLPFRREMGIHGCLLVIVHAVIILVGWVEWDLMRLFGFEWHPDLLVYVMFQHGFGLANAIGIAALVLAVLLAATSSDFAMRRLGLSGWKFLQMGVLPMWWLTVAHVAYFLFMHFLSFHRATPPPNPLQLWFVGLVVLVLGLRAAAYLKTIRAMAPSELPGEEVSRASI</sequence>
<dbReference type="AlphaFoldDB" id="A0A6M1U8L7"/>
<dbReference type="InterPro" id="IPR013130">
    <property type="entry name" value="Fe3_Rdtase_TM_dom"/>
</dbReference>
<dbReference type="Pfam" id="PF01794">
    <property type="entry name" value="Ferric_reduct"/>
    <property type="match status" value="1"/>
</dbReference>
<feature type="domain" description="Ferric oxidoreductase" evidence="6">
    <location>
        <begin position="44"/>
        <end position="170"/>
    </location>
</feature>
<comment type="subcellular location">
    <subcellularLocation>
        <location evidence="1">Membrane</location>
        <topology evidence="1">Multi-pass membrane protein</topology>
    </subcellularLocation>
</comment>
<protein>
    <recommendedName>
        <fullName evidence="6">Ferric oxidoreductase domain-containing protein</fullName>
    </recommendedName>
</protein>
<evidence type="ECO:0000256" key="5">
    <source>
        <dbReference type="SAM" id="Phobius"/>
    </source>
</evidence>
<feature type="transmembrane region" description="Helical" evidence="5">
    <location>
        <begin position="117"/>
        <end position="142"/>
    </location>
</feature>
<dbReference type="EMBL" id="JAALFE010000026">
    <property type="protein sequence ID" value="NGQ92945.1"/>
    <property type="molecule type" value="Genomic_DNA"/>
</dbReference>
<feature type="transmembrane region" description="Helical" evidence="5">
    <location>
        <begin position="47"/>
        <end position="65"/>
    </location>
</feature>
<evidence type="ECO:0000256" key="1">
    <source>
        <dbReference type="ARBA" id="ARBA00004141"/>
    </source>
</evidence>
<gene>
    <name evidence="7" type="ORF">G5V65_18795</name>
</gene>
<evidence type="ECO:0000256" key="4">
    <source>
        <dbReference type="ARBA" id="ARBA00023136"/>
    </source>
</evidence>
<comment type="caution">
    <text evidence="7">The sequence shown here is derived from an EMBL/GenBank/DDBJ whole genome shotgun (WGS) entry which is preliminary data.</text>
</comment>
<organism evidence="7 8">
    <name type="scientific">Paragemmobacter kunshanensis</name>
    <dbReference type="NCBI Taxonomy" id="2583234"/>
    <lineage>
        <taxon>Bacteria</taxon>
        <taxon>Pseudomonadati</taxon>
        <taxon>Pseudomonadota</taxon>
        <taxon>Alphaproteobacteria</taxon>
        <taxon>Rhodobacterales</taxon>
        <taxon>Paracoccaceae</taxon>
        <taxon>Paragemmobacter</taxon>
    </lineage>
</organism>
<evidence type="ECO:0000256" key="2">
    <source>
        <dbReference type="ARBA" id="ARBA00022692"/>
    </source>
</evidence>
<keyword evidence="3 5" id="KW-1133">Transmembrane helix</keyword>
<evidence type="ECO:0000259" key="6">
    <source>
        <dbReference type="Pfam" id="PF01794"/>
    </source>
</evidence>
<evidence type="ECO:0000313" key="7">
    <source>
        <dbReference type="EMBL" id="NGQ92945.1"/>
    </source>
</evidence>
<keyword evidence="8" id="KW-1185">Reference proteome</keyword>
<dbReference type="RefSeq" id="WP_165053286.1">
    <property type="nucleotide sequence ID" value="NZ_JAALFE010000026.1"/>
</dbReference>
<accession>A0A6M1U8L7</accession>
<dbReference type="Proteomes" id="UP000474758">
    <property type="component" value="Unassembled WGS sequence"/>
</dbReference>
<feature type="transmembrane region" description="Helical" evidence="5">
    <location>
        <begin position="196"/>
        <end position="216"/>
    </location>
</feature>
<dbReference type="GO" id="GO:0016020">
    <property type="term" value="C:membrane"/>
    <property type="evidence" value="ECO:0007669"/>
    <property type="project" value="UniProtKB-SubCell"/>
</dbReference>
<feature type="transmembrane region" description="Helical" evidence="5">
    <location>
        <begin position="163"/>
        <end position="184"/>
    </location>
</feature>
<name>A0A6M1U8L7_9RHOB</name>
<feature type="transmembrane region" description="Helical" evidence="5">
    <location>
        <begin position="77"/>
        <end position="97"/>
    </location>
</feature>
<evidence type="ECO:0000256" key="3">
    <source>
        <dbReference type="ARBA" id="ARBA00022989"/>
    </source>
</evidence>
<evidence type="ECO:0000313" key="8">
    <source>
        <dbReference type="Proteomes" id="UP000474758"/>
    </source>
</evidence>
<keyword evidence="2 5" id="KW-0812">Transmembrane</keyword>
<reference evidence="7 8" key="1">
    <citation type="submission" date="2020-02" db="EMBL/GenBank/DDBJ databases">
        <title>Rhodobacter translucens sp. nov., a novel bacterium isolated from activated sludge.</title>
        <authorList>
            <person name="Liu J."/>
        </authorList>
    </citation>
    <scope>NUCLEOTIDE SEQUENCE [LARGE SCALE GENOMIC DNA]</scope>
    <source>
        <strain evidence="7 8">HX-7-19</strain>
    </source>
</reference>